<evidence type="ECO:0008006" key="3">
    <source>
        <dbReference type="Google" id="ProtNLM"/>
    </source>
</evidence>
<gene>
    <name evidence="1" type="ORF">FB566_0027</name>
</gene>
<proteinExistence type="predicted"/>
<dbReference type="Gene3D" id="1.10.510.10">
    <property type="entry name" value="Transferase(Phosphotransferase) domain 1"/>
    <property type="match status" value="1"/>
</dbReference>
<dbReference type="InterPro" id="IPR011009">
    <property type="entry name" value="Kinase-like_dom_sf"/>
</dbReference>
<sequence>MSSLEHRRIRHETVATHLSRLADDQLVDLLDSHQHQGTDTGGTAWHLTVEDIPVFAKRIRLTELEQRHPHSTANLFDMPAYCHYRLGSSGLGAWRELATHLHTTELVLTGQYPGFPLTHHWRILPAPVRNDPDAVTEAVAVWGDLPGVRNRFEAIEAADTGLVVFTEHFPHVVRPWLATLEAAQLPDAYRMLEAGIIEAAEILRRTGFIHFDVHFDNILTDGRQTYLTDYGLAQSTSFELTEDEHAFHTAHRDYDLHGGINTLINTLFRQFGDTDPHTTVGKVAAGEMPSPLPAWTQPLLDRHIETAAAINRFHRRLQTESLTTPYPAL</sequence>
<comment type="caution">
    <text evidence="1">The sequence shown here is derived from an EMBL/GenBank/DDBJ whole genome shotgun (WGS) entry which is preliminary data.</text>
</comment>
<protein>
    <recommendedName>
        <fullName evidence="3">Protein kinase domain-containing protein</fullName>
    </recommendedName>
</protein>
<dbReference type="RefSeq" id="WP_142033736.1">
    <property type="nucleotide sequence ID" value="NZ_JBHTGS010000002.1"/>
</dbReference>
<dbReference type="OrthoDB" id="4516319at2"/>
<evidence type="ECO:0000313" key="2">
    <source>
        <dbReference type="Proteomes" id="UP000317043"/>
    </source>
</evidence>
<accession>A0A543APP2</accession>
<dbReference type="SUPFAM" id="SSF56112">
    <property type="entry name" value="Protein kinase-like (PK-like)"/>
    <property type="match status" value="1"/>
</dbReference>
<dbReference type="Proteomes" id="UP000317043">
    <property type="component" value="Unassembled WGS sequence"/>
</dbReference>
<dbReference type="AlphaFoldDB" id="A0A543APP2"/>
<dbReference type="EMBL" id="VFOW01000001">
    <property type="protein sequence ID" value="TQL74543.1"/>
    <property type="molecule type" value="Genomic_DNA"/>
</dbReference>
<dbReference type="InParanoid" id="A0A543APP2"/>
<reference evidence="1 2" key="1">
    <citation type="submission" date="2019-06" db="EMBL/GenBank/DDBJ databases">
        <title>Sequencing the genomes of 1000 actinobacteria strains.</title>
        <authorList>
            <person name="Klenk H.-P."/>
        </authorList>
    </citation>
    <scope>NUCLEOTIDE SEQUENCE [LARGE SCALE GENOMIC DNA]</scope>
    <source>
        <strain evidence="1 2">DSM 45928</strain>
    </source>
</reference>
<organism evidence="1 2">
    <name type="scientific">Stackebrandtia endophytica</name>
    <dbReference type="NCBI Taxonomy" id="1496996"/>
    <lineage>
        <taxon>Bacteria</taxon>
        <taxon>Bacillati</taxon>
        <taxon>Actinomycetota</taxon>
        <taxon>Actinomycetes</taxon>
        <taxon>Glycomycetales</taxon>
        <taxon>Glycomycetaceae</taxon>
        <taxon>Stackebrandtia</taxon>
    </lineage>
</organism>
<keyword evidence="2" id="KW-1185">Reference proteome</keyword>
<evidence type="ECO:0000313" key="1">
    <source>
        <dbReference type="EMBL" id="TQL74543.1"/>
    </source>
</evidence>
<name>A0A543APP2_9ACTN</name>